<gene>
    <name evidence="1" type="ORF">BO99DRAFT_436686</name>
</gene>
<dbReference type="STRING" id="1450538.A0A2V5HT86"/>
<dbReference type="EMBL" id="KZ825195">
    <property type="protein sequence ID" value="PYI15097.1"/>
    <property type="molecule type" value="Genomic_DNA"/>
</dbReference>
<reference evidence="1 2" key="1">
    <citation type="submission" date="2018-02" db="EMBL/GenBank/DDBJ databases">
        <title>The genomes of Aspergillus section Nigri reveals drivers in fungal speciation.</title>
        <authorList>
            <consortium name="DOE Joint Genome Institute"/>
            <person name="Vesth T.C."/>
            <person name="Nybo J."/>
            <person name="Theobald S."/>
            <person name="Brandl J."/>
            <person name="Frisvad J.C."/>
            <person name="Nielsen K.F."/>
            <person name="Lyhne E.K."/>
            <person name="Kogle M.E."/>
            <person name="Kuo A."/>
            <person name="Riley R."/>
            <person name="Clum A."/>
            <person name="Nolan M."/>
            <person name="Lipzen A."/>
            <person name="Salamov A."/>
            <person name="Henrissat B."/>
            <person name="Wiebenga A."/>
            <person name="De vries R.P."/>
            <person name="Grigoriev I.V."/>
            <person name="Mortensen U.H."/>
            <person name="Andersen M.R."/>
            <person name="Baker S.E."/>
        </authorList>
    </citation>
    <scope>NUCLEOTIDE SEQUENCE [LARGE SCALE GENOMIC DNA]</scope>
    <source>
        <strain evidence="1 2">CBS 115571</strain>
    </source>
</reference>
<keyword evidence="2" id="KW-1185">Reference proteome</keyword>
<dbReference type="AlphaFoldDB" id="A0A2V5HT86"/>
<evidence type="ECO:0000313" key="1">
    <source>
        <dbReference type="EMBL" id="PYI15097.1"/>
    </source>
</evidence>
<organism evidence="1 2">
    <name type="scientific">Aspergillus violaceofuscus (strain CBS 115571)</name>
    <dbReference type="NCBI Taxonomy" id="1450538"/>
    <lineage>
        <taxon>Eukaryota</taxon>
        <taxon>Fungi</taxon>
        <taxon>Dikarya</taxon>
        <taxon>Ascomycota</taxon>
        <taxon>Pezizomycotina</taxon>
        <taxon>Eurotiomycetes</taxon>
        <taxon>Eurotiomycetidae</taxon>
        <taxon>Eurotiales</taxon>
        <taxon>Aspergillaceae</taxon>
        <taxon>Aspergillus</taxon>
    </lineage>
</organism>
<name>A0A2V5HT86_ASPV1</name>
<evidence type="ECO:0000313" key="2">
    <source>
        <dbReference type="Proteomes" id="UP000249829"/>
    </source>
</evidence>
<accession>A0A2V5HT86</accession>
<sequence>MPSLGFASFSSPEYVLIFGQCPASHSPTASVHDCTCCQAYHLHARSLYLSVRQPHNLGYNQNAGGGAAAVLFKSLIQADWSSFGILFSSTTRLPGASIFSSHAVAEKVFSAFILRTELLELLAVHQELVGAGISLGLDAVAARAVASQRLAVRLSGRDGHAEDEPQILDWAQEMDDLIAQAAAWQLLLDTVGGGLEVLLLDDDVHPSTVLHAGLELREACVGLSGVAEMLICLHGSRSCQRRWSLAREIQVRVRSSIRNCSVGGAGPDEDVRMEGAE</sequence>
<protein>
    <submittedName>
        <fullName evidence="1">Uncharacterized protein</fullName>
    </submittedName>
</protein>
<proteinExistence type="predicted"/>
<dbReference type="Proteomes" id="UP000249829">
    <property type="component" value="Unassembled WGS sequence"/>
</dbReference>